<proteinExistence type="predicted"/>
<reference evidence="4 6" key="3">
    <citation type="submission" date="2014-11" db="EMBL/GenBank/DDBJ databases">
        <authorList>
            <person name="Wibberg Daniel"/>
        </authorList>
    </citation>
    <scope>NUCLEOTIDE SEQUENCE [LARGE SCALE GENOMIC DNA]</scope>
    <source>
        <strain evidence="4">Rhizoctonia solani AG1-IB 7/3/14</strain>
    </source>
</reference>
<evidence type="ECO:0000313" key="3">
    <source>
        <dbReference type="EMBL" id="CCO33731.1"/>
    </source>
</evidence>
<reference evidence="3 5" key="2">
    <citation type="journal article" date="2013" name="J. Biotechnol.">
        <title>Establishment and interpretation of the genome sequence of the phytopathogenic fungus Rhizoctonia solani AG1-IB isolate 7/3/14.</title>
        <authorList>
            <person name="Wibberg D.W."/>
            <person name="Jelonek L.J."/>
            <person name="Rupp O.R."/>
            <person name="Hennig M.H."/>
            <person name="Eikmeyer F.E."/>
            <person name="Goesmann A.G."/>
            <person name="Hartmann A.H."/>
            <person name="Borriss R.B."/>
            <person name="Grosch R.G."/>
            <person name="Puehler A.P."/>
            <person name="Schlueter A.S."/>
        </authorList>
    </citation>
    <scope>NUCLEOTIDE SEQUENCE [LARGE SCALE GENOMIC DNA]</scope>
    <source>
        <strain evidence="5">AG1-IB / isolate 7/3/14</strain>
        <strain evidence="3">Isolate 7/3/14</strain>
    </source>
</reference>
<dbReference type="EMBL" id="LN679120">
    <property type="protein sequence ID" value="CEL56295.1"/>
    <property type="molecule type" value="Genomic_DNA"/>
</dbReference>
<dbReference type="HOGENOM" id="CLU_094330_0_0_1"/>
<keyword evidence="1" id="KW-0175">Coiled coil</keyword>
<evidence type="ECO:0000313" key="6">
    <source>
        <dbReference type="Proteomes" id="UP000059188"/>
    </source>
</evidence>
<dbReference type="Proteomes" id="UP000012065">
    <property type="component" value="Unassembled WGS sequence"/>
</dbReference>
<dbReference type="EMBL" id="CAOJ01011971">
    <property type="protein sequence ID" value="CCO33731.1"/>
    <property type="molecule type" value="Genomic_DNA"/>
</dbReference>
<gene>
    <name evidence="3" type="ORF">BN14_07817</name>
    <name evidence="4" type="ORF">RSOLAG1IB_07711</name>
</gene>
<accession>M5C2T8</accession>
<name>M5C2T8_THACB</name>
<evidence type="ECO:0000256" key="1">
    <source>
        <dbReference type="SAM" id="Coils"/>
    </source>
</evidence>
<feature type="signal peptide" evidence="2">
    <location>
        <begin position="1"/>
        <end position="21"/>
    </location>
</feature>
<reference evidence="3" key="1">
    <citation type="submission" date="2012-10" db="EMBL/GenBank/DDBJ databases">
        <authorList>
            <person name="Jelonek L."/>
        </authorList>
    </citation>
    <scope>NUCLEOTIDE SEQUENCE</scope>
    <source>
        <strain evidence="3">Isolate 7/3/14</strain>
    </source>
</reference>
<feature type="chain" id="PRO_5010132554" evidence="2">
    <location>
        <begin position="22"/>
        <end position="246"/>
    </location>
</feature>
<dbReference type="OrthoDB" id="3179957at2759"/>
<protein>
    <submittedName>
        <fullName evidence="3">Uncharacterized protein</fullName>
    </submittedName>
</protein>
<dbReference type="Proteomes" id="UP000059188">
    <property type="component" value="Unassembled WGS sequence"/>
</dbReference>
<organism evidence="3 5">
    <name type="scientific">Thanatephorus cucumeris (strain AG1-IB / isolate 7/3/14)</name>
    <name type="common">Lettuce bottom rot fungus</name>
    <name type="synonym">Rhizoctonia solani</name>
    <dbReference type="NCBI Taxonomy" id="1108050"/>
    <lineage>
        <taxon>Eukaryota</taxon>
        <taxon>Fungi</taxon>
        <taxon>Dikarya</taxon>
        <taxon>Basidiomycota</taxon>
        <taxon>Agaricomycotina</taxon>
        <taxon>Agaricomycetes</taxon>
        <taxon>Cantharellales</taxon>
        <taxon>Ceratobasidiaceae</taxon>
        <taxon>Rhizoctonia</taxon>
        <taxon>Rhizoctonia solani AG-1</taxon>
    </lineage>
</organism>
<keyword evidence="2" id="KW-0732">Signal</keyword>
<evidence type="ECO:0000256" key="2">
    <source>
        <dbReference type="SAM" id="SignalP"/>
    </source>
</evidence>
<feature type="coiled-coil region" evidence="1">
    <location>
        <begin position="42"/>
        <end position="69"/>
    </location>
</feature>
<sequence length="246" mass="27145">MLFNRLFSLVALASLAAPIFAAPLPLPKETEFEVSALGWEVELELKCKERKLEIEVEKEKENGDKKEDEVELEFELNGELVKYLCPNHKRRDATDRSMAASVLSAQNALDALKPNIEEAMRGPIGSIEKKVGTLMVQVHEIVSTLNGQIKLLIGADQSVVYGNPSGGAQYTDTELAKIVSTYLLHISQIEDSVKHVSGYKFTSAQQRIREDLLFMKKTLATISPEVLSGAANMMAKILSMGHDVMA</sequence>
<dbReference type="AlphaFoldDB" id="M5C2T8"/>
<evidence type="ECO:0000313" key="5">
    <source>
        <dbReference type="Proteomes" id="UP000012065"/>
    </source>
</evidence>
<evidence type="ECO:0000313" key="4">
    <source>
        <dbReference type="EMBL" id="CEL56295.1"/>
    </source>
</evidence>
<keyword evidence="6" id="KW-1185">Reference proteome</keyword>